<keyword evidence="2" id="KW-1133">Transmembrane helix</keyword>
<comment type="caution">
    <text evidence="3">The sequence shown here is derived from an EMBL/GenBank/DDBJ whole genome shotgun (WGS) entry which is preliminary data.</text>
</comment>
<feature type="transmembrane region" description="Helical" evidence="2">
    <location>
        <begin position="53"/>
        <end position="79"/>
    </location>
</feature>
<keyword evidence="2" id="KW-0812">Transmembrane</keyword>
<dbReference type="AlphaFoldDB" id="A0ABD5UCL0"/>
<keyword evidence="2" id="KW-0472">Membrane</keyword>
<keyword evidence="4" id="KW-1185">Reference proteome</keyword>
<evidence type="ECO:0000313" key="4">
    <source>
        <dbReference type="Proteomes" id="UP001596406"/>
    </source>
</evidence>
<sequence length="191" mass="20194">MLGVTTWVRRHLLGVLTLSLVVVTVLLFGVLGLGALVAVASSGASVSALLGAVLPWAAAAVLLTALAVGLFVGLLWTLVSRLSVPRLPRSQRAADLLARVERHSGVARSVNASGFVAPPEPTPDERIGDLRRRYVDDDLTEDELERHLDAVLDDPTVAGAGGSGGSGSHGGHSSYRSGRRSRDRGRMHRRR</sequence>
<organism evidence="3 4">
    <name type="scientific">Halomarina ordinaria</name>
    <dbReference type="NCBI Taxonomy" id="3033939"/>
    <lineage>
        <taxon>Archaea</taxon>
        <taxon>Methanobacteriati</taxon>
        <taxon>Methanobacteriota</taxon>
        <taxon>Stenosarchaea group</taxon>
        <taxon>Halobacteria</taxon>
        <taxon>Halobacteriales</taxon>
        <taxon>Natronomonadaceae</taxon>
        <taxon>Halomarina</taxon>
    </lineage>
</organism>
<dbReference type="RefSeq" id="WP_304448029.1">
    <property type="nucleotide sequence ID" value="NZ_JARRAH010000001.1"/>
</dbReference>
<protein>
    <recommendedName>
        <fullName evidence="5">SHOCT domain-containing protein</fullName>
    </recommendedName>
</protein>
<dbReference type="Proteomes" id="UP001596406">
    <property type="component" value="Unassembled WGS sequence"/>
</dbReference>
<feature type="region of interest" description="Disordered" evidence="1">
    <location>
        <begin position="112"/>
        <end position="132"/>
    </location>
</feature>
<name>A0ABD5UCL0_9EURY</name>
<reference evidence="3 4" key="1">
    <citation type="journal article" date="2019" name="Int. J. Syst. Evol. Microbiol.">
        <title>The Global Catalogue of Microorganisms (GCM) 10K type strain sequencing project: providing services to taxonomists for standard genome sequencing and annotation.</title>
        <authorList>
            <consortium name="The Broad Institute Genomics Platform"/>
            <consortium name="The Broad Institute Genome Sequencing Center for Infectious Disease"/>
            <person name="Wu L."/>
            <person name="Ma J."/>
        </authorList>
    </citation>
    <scope>NUCLEOTIDE SEQUENCE [LARGE SCALE GENOMIC DNA]</scope>
    <source>
        <strain evidence="3 4">PSRA2</strain>
    </source>
</reference>
<feature type="region of interest" description="Disordered" evidence="1">
    <location>
        <begin position="152"/>
        <end position="191"/>
    </location>
</feature>
<evidence type="ECO:0000256" key="2">
    <source>
        <dbReference type="SAM" id="Phobius"/>
    </source>
</evidence>
<dbReference type="EMBL" id="JBHSXM010000001">
    <property type="protein sequence ID" value="MFC6836342.1"/>
    <property type="molecule type" value="Genomic_DNA"/>
</dbReference>
<feature type="transmembrane region" description="Helical" evidence="2">
    <location>
        <begin position="12"/>
        <end position="41"/>
    </location>
</feature>
<gene>
    <name evidence="3" type="ORF">ACFQHK_07460</name>
</gene>
<evidence type="ECO:0008006" key="5">
    <source>
        <dbReference type="Google" id="ProtNLM"/>
    </source>
</evidence>
<feature type="compositionally biased region" description="Basic and acidic residues" evidence="1">
    <location>
        <begin position="123"/>
        <end position="132"/>
    </location>
</feature>
<accession>A0ABD5UCL0</accession>
<proteinExistence type="predicted"/>
<evidence type="ECO:0000256" key="1">
    <source>
        <dbReference type="SAM" id="MobiDB-lite"/>
    </source>
</evidence>
<feature type="compositionally biased region" description="Basic residues" evidence="1">
    <location>
        <begin position="177"/>
        <end position="191"/>
    </location>
</feature>
<feature type="compositionally biased region" description="Gly residues" evidence="1">
    <location>
        <begin position="159"/>
        <end position="170"/>
    </location>
</feature>
<evidence type="ECO:0000313" key="3">
    <source>
        <dbReference type="EMBL" id="MFC6836342.1"/>
    </source>
</evidence>